<dbReference type="SUPFAM" id="SSF53649">
    <property type="entry name" value="Alkaline phosphatase-like"/>
    <property type="match status" value="1"/>
</dbReference>
<evidence type="ECO:0000313" key="1">
    <source>
        <dbReference type="EMBL" id="KXK09911.1"/>
    </source>
</evidence>
<accession>A0A136KKG3</accession>
<organism evidence="1 2">
    <name type="scientific">candidate division WS6 bacterium OLB21</name>
    <dbReference type="NCBI Taxonomy" id="1617427"/>
    <lineage>
        <taxon>Bacteria</taxon>
        <taxon>Candidatus Dojkabacteria</taxon>
    </lineage>
</organism>
<name>A0A136KKG3_9BACT</name>
<comment type="caution">
    <text evidence="1">The sequence shown here is derived from an EMBL/GenBank/DDBJ whole genome shotgun (WGS) entry which is preliminary data.</text>
</comment>
<dbReference type="GO" id="GO:0016787">
    <property type="term" value="F:hydrolase activity"/>
    <property type="evidence" value="ECO:0007669"/>
    <property type="project" value="UniProtKB-ARBA"/>
</dbReference>
<dbReference type="EMBL" id="JYPD01000011">
    <property type="protein sequence ID" value="KXK09911.1"/>
    <property type="molecule type" value="Genomic_DNA"/>
</dbReference>
<dbReference type="STRING" id="1617427.UZ20_WS6002000220"/>
<sequence length="414" mass="47539">MNIHTNKLLVNTECADDIIRPAYEEKLSFANIMPTVNKILGVEDAHETLPESEYLSSPQIDNVILIFLDNFAWYFLEKYIDEYAFLDDYNHQISKLTSQFPATTSAHATSVYTGLPVYEHGIYEWHMYHDEIDEIISPFLLNRPTDTRPETLLDDYAIDQILPQSNVFEKIEAYGLSTQAIVPNILAPSAFNHYYKGSNDPIGYATLSEGFTKLKEVVVNSTKGFTYFYYEGIDTISHKYRIDSEYTYAELKSTLWHLQNFLSRIKNNPNTLVLVCADHGQTAVYDTQTVYLDDLFPDIKINQIARYPGQNNPLGTPRDFFLRLDAKDDTKAIIDRLKDKLGEQYHVLSYQDMQNLGLFKESEIFKRRFGHVAIIGKEGHCAYINSAQHKITKKSLHGGLSSKEMYIPLISVLF</sequence>
<protein>
    <submittedName>
        <fullName evidence="1">Type I phosphodiesterase / nucleotide pyrophosphatase</fullName>
    </submittedName>
</protein>
<dbReference type="InterPro" id="IPR017850">
    <property type="entry name" value="Alkaline_phosphatase_core_sf"/>
</dbReference>
<dbReference type="Pfam" id="PF01663">
    <property type="entry name" value="Phosphodiest"/>
    <property type="match status" value="1"/>
</dbReference>
<reference evidence="1 2" key="1">
    <citation type="submission" date="2015-02" db="EMBL/GenBank/DDBJ databases">
        <title>Improved understanding of the partial-nitritation anammox process through 23 genomes representing the majority of the microbial community.</title>
        <authorList>
            <person name="Speth D.R."/>
            <person name="In T Zandt M."/>
            <person name="Guerrero Cruz S."/>
            <person name="Jetten M.S."/>
            <person name="Dutilh B.E."/>
        </authorList>
    </citation>
    <scope>NUCLEOTIDE SEQUENCE [LARGE SCALE GENOMIC DNA]</scope>
    <source>
        <strain evidence="1">OLB21</strain>
    </source>
</reference>
<evidence type="ECO:0000313" key="2">
    <source>
        <dbReference type="Proteomes" id="UP000070449"/>
    </source>
</evidence>
<dbReference type="Proteomes" id="UP000070449">
    <property type="component" value="Unassembled WGS sequence"/>
</dbReference>
<dbReference type="PANTHER" id="PTHR10151:SF120">
    <property type="entry name" value="BIS(5'-ADENOSYL)-TRIPHOSPHATASE"/>
    <property type="match status" value="1"/>
</dbReference>
<gene>
    <name evidence="1" type="ORF">UZ20_WS6002000220</name>
</gene>
<dbReference type="PANTHER" id="PTHR10151">
    <property type="entry name" value="ECTONUCLEOTIDE PYROPHOSPHATASE/PHOSPHODIESTERASE"/>
    <property type="match status" value="1"/>
</dbReference>
<proteinExistence type="predicted"/>
<dbReference type="Gene3D" id="3.40.720.10">
    <property type="entry name" value="Alkaline Phosphatase, subunit A"/>
    <property type="match status" value="1"/>
</dbReference>
<dbReference type="InterPro" id="IPR002591">
    <property type="entry name" value="Phosphodiest/P_Trfase"/>
</dbReference>
<dbReference type="AlphaFoldDB" id="A0A136KKG3"/>